<evidence type="ECO:0000313" key="3">
    <source>
        <dbReference type="WBParaSite" id="MhA1_Contig962.frz3.gene4"/>
    </source>
</evidence>
<reference evidence="3" key="1">
    <citation type="submission" date="2016-11" db="UniProtKB">
        <authorList>
            <consortium name="WormBaseParasite"/>
        </authorList>
    </citation>
    <scope>IDENTIFICATION</scope>
</reference>
<name>A0A1I8C244_MELHA</name>
<dbReference type="Proteomes" id="UP000095281">
    <property type="component" value="Unplaced"/>
</dbReference>
<dbReference type="WBParaSite" id="MhA1_Contig962.frz3.gene4">
    <property type="protein sequence ID" value="MhA1_Contig962.frz3.gene4"/>
    <property type="gene ID" value="MhA1_Contig962.frz3.gene4"/>
</dbReference>
<accession>A0A1I8C244</accession>
<feature type="compositionally biased region" description="Acidic residues" evidence="1">
    <location>
        <begin position="60"/>
        <end position="98"/>
    </location>
</feature>
<dbReference type="GO" id="GO:0005634">
    <property type="term" value="C:nucleus"/>
    <property type="evidence" value="ECO:0007669"/>
    <property type="project" value="TreeGrafter"/>
</dbReference>
<organism evidence="2 3">
    <name type="scientific">Meloidogyne hapla</name>
    <name type="common">Root-knot nematode worm</name>
    <dbReference type="NCBI Taxonomy" id="6305"/>
    <lineage>
        <taxon>Eukaryota</taxon>
        <taxon>Metazoa</taxon>
        <taxon>Ecdysozoa</taxon>
        <taxon>Nematoda</taxon>
        <taxon>Chromadorea</taxon>
        <taxon>Rhabditida</taxon>
        <taxon>Tylenchina</taxon>
        <taxon>Tylenchomorpha</taxon>
        <taxon>Tylenchoidea</taxon>
        <taxon>Meloidogynidae</taxon>
        <taxon>Meloidogyninae</taxon>
        <taxon>Meloidogyne</taxon>
    </lineage>
</organism>
<evidence type="ECO:0000256" key="1">
    <source>
        <dbReference type="SAM" id="MobiDB-lite"/>
    </source>
</evidence>
<protein>
    <submittedName>
        <fullName evidence="3">HCNGP-like protein</fullName>
    </submittedName>
</protein>
<dbReference type="PANTHER" id="PTHR13464">
    <property type="entry name" value="TRANSCRIPTIONAL REGULATOR PROTEIN HCNGP"/>
    <property type="match status" value="1"/>
</dbReference>
<sequence length="283" mass="31326">MDALVAYGSDSENSDYGDELRQRRRSRGGGEQKEEEDRNRQEDSDDDGKAPRQHATADIDSSDTEFDGPARDEEEESEDENEDMEQQIEEDEGNETEELLLSGIPKHLLLADPQTSIAGASTPGGAAGYTPRALPPEEEAALLAADEKQFTDQQQAAIGVQIPPSPPGECSPTLMRKFAGFFERKEHGLNMNAMIKGRRDFNNPSLYETLVDSFGIDEKGTNFSPEVFDPKAFRPEDFYTALGDHQTAQELKRKRHHHSSHHSLDQASATTTSSTVPTKKGMK</sequence>
<feature type="compositionally biased region" description="Basic and acidic residues" evidence="1">
    <location>
        <begin position="28"/>
        <end position="50"/>
    </location>
</feature>
<dbReference type="AlphaFoldDB" id="A0A1I8C244"/>
<dbReference type="InterPro" id="IPR012479">
    <property type="entry name" value="SAP30BP"/>
</dbReference>
<feature type="compositionally biased region" description="Basic residues" evidence="1">
    <location>
        <begin position="252"/>
        <end position="261"/>
    </location>
</feature>
<dbReference type="Pfam" id="PF07818">
    <property type="entry name" value="HCNGP"/>
    <property type="match status" value="1"/>
</dbReference>
<dbReference type="PANTHER" id="PTHR13464:SF0">
    <property type="entry name" value="SAP30-BINDING PROTEIN"/>
    <property type="match status" value="1"/>
</dbReference>
<feature type="region of interest" description="Disordered" evidence="1">
    <location>
        <begin position="243"/>
        <end position="283"/>
    </location>
</feature>
<evidence type="ECO:0000313" key="2">
    <source>
        <dbReference type="Proteomes" id="UP000095281"/>
    </source>
</evidence>
<keyword evidence="2" id="KW-1185">Reference proteome</keyword>
<dbReference type="GO" id="GO:0006355">
    <property type="term" value="P:regulation of DNA-templated transcription"/>
    <property type="evidence" value="ECO:0007669"/>
    <property type="project" value="InterPro"/>
</dbReference>
<proteinExistence type="predicted"/>
<feature type="region of interest" description="Disordered" evidence="1">
    <location>
        <begin position="1"/>
        <end position="103"/>
    </location>
</feature>